<reference evidence="1 2" key="1">
    <citation type="journal article" date="2019" name="Commun. Biol.">
        <title>The bagworm genome reveals a unique fibroin gene that provides high tensile strength.</title>
        <authorList>
            <person name="Kono N."/>
            <person name="Nakamura H."/>
            <person name="Ohtoshi R."/>
            <person name="Tomita M."/>
            <person name="Numata K."/>
            <person name="Arakawa K."/>
        </authorList>
    </citation>
    <scope>NUCLEOTIDE SEQUENCE [LARGE SCALE GENOMIC DNA]</scope>
</reference>
<evidence type="ECO:0000313" key="1">
    <source>
        <dbReference type="EMBL" id="GBP77672.1"/>
    </source>
</evidence>
<evidence type="ECO:0000313" key="2">
    <source>
        <dbReference type="Proteomes" id="UP000299102"/>
    </source>
</evidence>
<accession>A0A4C1YS27</accession>
<protein>
    <submittedName>
        <fullName evidence="1">Uncharacterized protein</fullName>
    </submittedName>
</protein>
<dbReference type="EMBL" id="BGZK01001341">
    <property type="protein sequence ID" value="GBP77672.1"/>
    <property type="molecule type" value="Genomic_DNA"/>
</dbReference>
<dbReference type="Proteomes" id="UP000299102">
    <property type="component" value="Unassembled WGS sequence"/>
</dbReference>
<proteinExistence type="predicted"/>
<sequence length="85" mass="9550">MVQFTEELHVDSVTSLTPTHYPSNDNHRPNILDIALMREKVSIELEETDVPTLNRILNDIVSTDDVDKAIGALTNHVKIVIENSL</sequence>
<organism evidence="1 2">
    <name type="scientific">Eumeta variegata</name>
    <name type="common">Bagworm moth</name>
    <name type="synonym">Eumeta japonica</name>
    <dbReference type="NCBI Taxonomy" id="151549"/>
    <lineage>
        <taxon>Eukaryota</taxon>
        <taxon>Metazoa</taxon>
        <taxon>Ecdysozoa</taxon>
        <taxon>Arthropoda</taxon>
        <taxon>Hexapoda</taxon>
        <taxon>Insecta</taxon>
        <taxon>Pterygota</taxon>
        <taxon>Neoptera</taxon>
        <taxon>Endopterygota</taxon>
        <taxon>Lepidoptera</taxon>
        <taxon>Glossata</taxon>
        <taxon>Ditrysia</taxon>
        <taxon>Tineoidea</taxon>
        <taxon>Psychidae</taxon>
        <taxon>Oiketicinae</taxon>
        <taxon>Eumeta</taxon>
    </lineage>
</organism>
<gene>
    <name evidence="1" type="ORF">EVAR_57057_1</name>
</gene>
<comment type="caution">
    <text evidence="1">The sequence shown here is derived from an EMBL/GenBank/DDBJ whole genome shotgun (WGS) entry which is preliminary data.</text>
</comment>
<dbReference type="AlphaFoldDB" id="A0A4C1YS27"/>
<keyword evidence="2" id="KW-1185">Reference proteome</keyword>
<name>A0A4C1YS27_EUMVA</name>